<comment type="caution">
    <text evidence="2">The sequence shown here is derived from an EMBL/GenBank/DDBJ whole genome shotgun (WGS) entry which is preliminary data.</text>
</comment>
<protein>
    <recommendedName>
        <fullName evidence="4">DNA2/NAM7 helicase helicase domain-containing protein</fullName>
    </recommendedName>
</protein>
<dbReference type="SUPFAM" id="SSF52540">
    <property type="entry name" value="P-loop containing nucleoside triphosphate hydrolases"/>
    <property type="match status" value="1"/>
</dbReference>
<organism evidence="2 3">
    <name type="scientific">Halonotius pteroides</name>
    <dbReference type="NCBI Taxonomy" id="268735"/>
    <lineage>
        <taxon>Archaea</taxon>
        <taxon>Methanobacteriati</taxon>
        <taxon>Methanobacteriota</taxon>
        <taxon>Stenosarchaea group</taxon>
        <taxon>Halobacteria</taxon>
        <taxon>Halobacteriales</taxon>
        <taxon>Haloferacaceae</taxon>
        <taxon>Halonotius</taxon>
    </lineage>
</organism>
<feature type="compositionally biased region" description="Low complexity" evidence="1">
    <location>
        <begin position="938"/>
        <end position="951"/>
    </location>
</feature>
<dbReference type="RefSeq" id="WP_120086415.1">
    <property type="nucleotide sequence ID" value="NZ_QMDW01000036.1"/>
</dbReference>
<evidence type="ECO:0000313" key="2">
    <source>
        <dbReference type="EMBL" id="RJX47695.1"/>
    </source>
</evidence>
<feature type="compositionally biased region" description="Polar residues" evidence="1">
    <location>
        <begin position="905"/>
        <end position="923"/>
    </location>
</feature>
<dbReference type="Gene3D" id="3.40.50.300">
    <property type="entry name" value="P-loop containing nucleotide triphosphate hydrolases"/>
    <property type="match status" value="1"/>
</dbReference>
<reference evidence="2 3" key="1">
    <citation type="submission" date="2018-06" db="EMBL/GenBank/DDBJ databases">
        <title>Halonotius sp. F13-13 a new haloarchaeeon isolated from a solar saltern from Isla Cristina, Huelva, Spain.</title>
        <authorList>
            <person name="Duran-Viseras A."/>
            <person name="Sanchez-Porro C."/>
            <person name="Ventosa A."/>
        </authorList>
    </citation>
    <scope>NUCLEOTIDE SEQUENCE [LARGE SCALE GENOMIC DNA]</scope>
    <source>
        <strain evidence="2 3">CECT 7525</strain>
    </source>
</reference>
<name>A0A3A6PW65_9EURY</name>
<feature type="region of interest" description="Disordered" evidence="1">
    <location>
        <begin position="905"/>
        <end position="956"/>
    </location>
</feature>
<feature type="region of interest" description="Disordered" evidence="1">
    <location>
        <begin position="1"/>
        <end position="37"/>
    </location>
</feature>
<dbReference type="InterPro" id="IPR027417">
    <property type="entry name" value="P-loop_NTPase"/>
</dbReference>
<evidence type="ECO:0008006" key="4">
    <source>
        <dbReference type="Google" id="ProtNLM"/>
    </source>
</evidence>
<feature type="compositionally biased region" description="Polar residues" evidence="1">
    <location>
        <begin position="1399"/>
        <end position="1422"/>
    </location>
</feature>
<evidence type="ECO:0000313" key="3">
    <source>
        <dbReference type="Proteomes" id="UP000281564"/>
    </source>
</evidence>
<evidence type="ECO:0000256" key="1">
    <source>
        <dbReference type="SAM" id="MobiDB-lite"/>
    </source>
</evidence>
<sequence length="1422" mass="154732">MSDDASPPSDQPQDEDDGSVADDPLTEEPFAVTGIAQYTRHDGCPRFLKQRVAPGSEPDARDWNEAYRLMNPGLLGYGEEFEADQVEALAANATKVIAPEPDDDSKAGVPAIDIDETWASTSQGRSDQLQAAVEEAAALPTETETPRYILCFQAPLSGQVGDKAVSGMLDCLVLTPAAATERGKQPAATDPDTTIAEMGDDTADSSATESDSTDGEVDVAARLLEIKSAKKRKRAHHIQVSIYSALLEQTLSSEEPTCRIETSILTKQTAVEPGEPLDPFAVPMFSRYNWVTQVEQLLAEDGTIDRILDTGLDDLSFSIDRVCNNCAYQEACATRAVEDPTAPASLSLLGLDPSVQHKLRDAGVSNIRELSELLPRHSETHPTDDPPTVALPGELQRHLERALPESIHETVYRAQALRGEIDPEYRAFGTPPTLPDKGWIPLPDDRRDGWGNLDESESGELIHVGLFVRPDMAIDRVAALGACVYADAYDEYITVSEVIDAVPDETDLADDVEGDLFEEFLEQLFDAIETVASAIGDPEASVIHCYTYSDHEAEFLAEGLDRHVETLPAARAMRALCSLDQRGHTDVDQSMISPIQPIITDHFALTYPSEGLLAVADQFLSGRTIDILDPLGEHPDGLALRGIFREQFLNERVPYLNADPGIRLHLGDETLSESDAAEAASGDIAGPDGQYPIRKRSGGQFPLEYIWAVTPKHPDDATPRLTPDTAEEWGDNGNSDELEEVISRFYYRTFRQEEPLQRRDVEYLIERLSYTLVRVVESISWKKKNAYHPKRRVDTTSLAEFELPVTDLPEAARDYLRIEHDNRSARTLAHYRQSLRDRARNGRSMPIRCSEIEQQPDGSVTITAELAYDALFEDSETVSHIARQTRLQSNDGPGSGSWRVLTRMQATTSSSQADRVPTETASAITRKDTAGTSSGLVPTTASTTPTAQTEPTKPPVELTVDDASDIKHSPSVLVDTFDTESGTISLRTFAHRFQKNFSEFRVDHCGWESPAGTNLVDPSSPPADDKDEYVADRDPVSIEPGELYMLDPMVDNFGAGKADRALAATNIEHNVLWQQLQQLRQGEWPRSDAEPVVAPAAIEEFLNRLDDAAECLGPNPDQKSSIMAVERALVPLQGPPGTGKTSGATAPALLGRAYARAQQEESFVGIVVAPSHEAVDAALEGTTAFLDDWRQTEAGLEELDLIRVLPSSPPADSDRVDDTTDAVEVAYANYHSDDGETKLQAVADDMFDSTETTQQLLFATPATLYRTLGVIAEQRGEIDDDSAPAAMRYPAGLADVVCIDEASMIDIPQWLLAGSVLKPSGQSLLVGDPQQLSVVSETEWDDLLRKPIEETNAFSSALDYVLQFDQVGGPAAIATTTASPAADGGSQQLAPHLSPTDGAGTQQSQLSGFLSSDPTQHNGGDD</sequence>
<feature type="region of interest" description="Disordered" evidence="1">
    <location>
        <begin position="1376"/>
        <end position="1422"/>
    </location>
</feature>
<proteinExistence type="predicted"/>
<feature type="region of interest" description="Disordered" evidence="1">
    <location>
        <begin position="180"/>
        <end position="216"/>
    </location>
</feature>
<accession>A0A3A6PW65</accession>
<dbReference type="Proteomes" id="UP000281564">
    <property type="component" value="Unassembled WGS sequence"/>
</dbReference>
<dbReference type="Pfam" id="PF13245">
    <property type="entry name" value="AAA_19"/>
    <property type="match status" value="1"/>
</dbReference>
<dbReference type="EMBL" id="QMDW01000036">
    <property type="protein sequence ID" value="RJX47695.1"/>
    <property type="molecule type" value="Genomic_DNA"/>
</dbReference>
<gene>
    <name evidence="2" type="ORF">DP106_14320</name>
</gene>
<feature type="compositionally biased region" description="Acidic residues" evidence="1">
    <location>
        <begin position="12"/>
        <end position="26"/>
    </location>
</feature>
<keyword evidence="3" id="KW-1185">Reference proteome</keyword>
<dbReference type="OrthoDB" id="45637at2157"/>